<name>A0ABW5FNU8_9PSEU</name>
<dbReference type="InterPro" id="IPR029069">
    <property type="entry name" value="HotDog_dom_sf"/>
</dbReference>
<dbReference type="RefSeq" id="WP_378262044.1">
    <property type="nucleotide sequence ID" value="NZ_JBHUKR010000004.1"/>
</dbReference>
<gene>
    <name evidence="1" type="ORF">ACFSXZ_05910</name>
</gene>
<proteinExistence type="predicted"/>
<sequence length="108" mass="11448">MGLRAADLAVGQVYETVLGNPSVRAHGLLVMNMTGTAITDYLGDGRLTSFGGRFVGASWPGDTLRARLTVAEVTPESVRFDIDTVNQEGTTVFAGSATGRLDSEEERV</sequence>
<dbReference type="Proteomes" id="UP001597417">
    <property type="component" value="Unassembled WGS sequence"/>
</dbReference>
<organism evidence="1 2">
    <name type="scientific">Amycolatopsis pigmentata</name>
    <dbReference type="NCBI Taxonomy" id="450801"/>
    <lineage>
        <taxon>Bacteria</taxon>
        <taxon>Bacillati</taxon>
        <taxon>Actinomycetota</taxon>
        <taxon>Actinomycetes</taxon>
        <taxon>Pseudonocardiales</taxon>
        <taxon>Pseudonocardiaceae</taxon>
        <taxon>Amycolatopsis</taxon>
    </lineage>
</organism>
<evidence type="ECO:0000313" key="2">
    <source>
        <dbReference type="Proteomes" id="UP001597417"/>
    </source>
</evidence>
<dbReference type="SUPFAM" id="SSF54637">
    <property type="entry name" value="Thioesterase/thiol ester dehydrase-isomerase"/>
    <property type="match status" value="1"/>
</dbReference>
<evidence type="ECO:0000313" key="1">
    <source>
        <dbReference type="EMBL" id="MFD2415859.1"/>
    </source>
</evidence>
<protein>
    <submittedName>
        <fullName evidence="1">Uncharacterized protein</fullName>
    </submittedName>
</protein>
<comment type="caution">
    <text evidence="1">The sequence shown here is derived from an EMBL/GenBank/DDBJ whole genome shotgun (WGS) entry which is preliminary data.</text>
</comment>
<keyword evidence="2" id="KW-1185">Reference proteome</keyword>
<dbReference type="EMBL" id="JBHUKR010000004">
    <property type="protein sequence ID" value="MFD2415859.1"/>
    <property type="molecule type" value="Genomic_DNA"/>
</dbReference>
<reference evidence="2" key="1">
    <citation type="journal article" date="2019" name="Int. J. Syst. Evol. Microbiol.">
        <title>The Global Catalogue of Microorganisms (GCM) 10K type strain sequencing project: providing services to taxonomists for standard genome sequencing and annotation.</title>
        <authorList>
            <consortium name="The Broad Institute Genomics Platform"/>
            <consortium name="The Broad Institute Genome Sequencing Center for Infectious Disease"/>
            <person name="Wu L."/>
            <person name="Ma J."/>
        </authorList>
    </citation>
    <scope>NUCLEOTIDE SEQUENCE [LARGE SCALE GENOMIC DNA]</scope>
    <source>
        <strain evidence="2">CGMCC 4.7645</strain>
    </source>
</reference>
<accession>A0ABW5FNU8</accession>
<dbReference type="Gene3D" id="3.10.129.10">
    <property type="entry name" value="Hotdog Thioesterase"/>
    <property type="match status" value="1"/>
</dbReference>